<accession>A0ABW5WIF3</accession>
<evidence type="ECO:0008006" key="3">
    <source>
        <dbReference type="Google" id="ProtNLM"/>
    </source>
</evidence>
<comment type="caution">
    <text evidence="1">The sequence shown here is derived from an EMBL/GenBank/DDBJ whole genome shotgun (WGS) entry which is preliminary data.</text>
</comment>
<evidence type="ECO:0000313" key="1">
    <source>
        <dbReference type="EMBL" id="MFD2822508.1"/>
    </source>
</evidence>
<dbReference type="EMBL" id="JBHUOV010000001">
    <property type="protein sequence ID" value="MFD2822508.1"/>
    <property type="molecule type" value="Genomic_DNA"/>
</dbReference>
<proteinExistence type="predicted"/>
<reference evidence="2" key="1">
    <citation type="journal article" date="2019" name="Int. J. Syst. Evol. Microbiol.">
        <title>The Global Catalogue of Microorganisms (GCM) 10K type strain sequencing project: providing services to taxonomists for standard genome sequencing and annotation.</title>
        <authorList>
            <consortium name="The Broad Institute Genomics Platform"/>
            <consortium name="The Broad Institute Genome Sequencing Center for Infectious Disease"/>
            <person name="Wu L."/>
            <person name="Ma J."/>
        </authorList>
    </citation>
    <scope>NUCLEOTIDE SEQUENCE [LARGE SCALE GENOMIC DNA]</scope>
    <source>
        <strain evidence="2">KCTC 32141</strain>
    </source>
</reference>
<evidence type="ECO:0000313" key="2">
    <source>
        <dbReference type="Proteomes" id="UP001597533"/>
    </source>
</evidence>
<dbReference type="Proteomes" id="UP001597533">
    <property type="component" value="Unassembled WGS sequence"/>
</dbReference>
<gene>
    <name evidence="1" type="ORF">ACFS5M_02430</name>
</gene>
<keyword evidence="2" id="KW-1185">Reference proteome</keyword>
<dbReference type="RefSeq" id="WP_183485282.1">
    <property type="nucleotide sequence ID" value="NZ_JBHUOV010000001.1"/>
</dbReference>
<name>A0ABW5WIF3_9FLAO</name>
<organism evidence="1 2">
    <name type="scientific">Lacinutrix iliipiscaria</name>
    <dbReference type="NCBI Taxonomy" id="1230532"/>
    <lineage>
        <taxon>Bacteria</taxon>
        <taxon>Pseudomonadati</taxon>
        <taxon>Bacteroidota</taxon>
        <taxon>Flavobacteriia</taxon>
        <taxon>Flavobacteriales</taxon>
        <taxon>Flavobacteriaceae</taxon>
        <taxon>Lacinutrix</taxon>
    </lineage>
</organism>
<protein>
    <recommendedName>
        <fullName evidence="3">Lipoprotein</fullName>
    </recommendedName>
</protein>
<sequence>MRKVILCILLSTLVFTCKSDKKGNNSMSNDSIQNDDTKQKTNKFADELIDLRDVNQQFTSQLKVEKFGIQRINDSVIGFVFQLDPSTSEATVAKYSYGVKGFYSESPKPYRSSSSPNMETIKNEKYIILRNKVNITYFDSLDVYIYKRKNWKESGRLGGIKIKDILIKNENE</sequence>